<dbReference type="RefSeq" id="XP_013337414.1">
    <property type="nucleotide sequence ID" value="XM_013481960.1"/>
</dbReference>
<feature type="compositionally biased region" description="Polar residues" evidence="1">
    <location>
        <begin position="630"/>
        <end position="640"/>
    </location>
</feature>
<feature type="compositionally biased region" description="Low complexity" evidence="1">
    <location>
        <begin position="454"/>
        <end position="484"/>
    </location>
</feature>
<evidence type="ECO:0000256" key="2">
    <source>
        <dbReference type="SAM" id="Phobius"/>
    </source>
</evidence>
<evidence type="ECO:0000313" key="3">
    <source>
        <dbReference type="EMBL" id="CDJ60764.1"/>
    </source>
</evidence>
<dbReference type="GeneID" id="25337451"/>
<name>U6ME83_EIMMA</name>
<dbReference type="AlphaFoldDB" id="U6ME83"/>
<dbReference type="EMBL" id="HG721924">
    <property type="protein sequence ID" value="CDJ60764.1"/>
    <property type="molecule type" value="Genomic_DNA"/>
</dbReference>
<organism evidence="3 4">
    <name type="scientific">Eimeria maxima</name>
    <name type="common">Coccidian parasite</name>
    <dbReference type="NCBI Taxonomy" id="5804"/>
    <lineage>
        <taxon>Eukaryota</taxon>
        <taxon>Sar</taxon>
        <taxon>Alveolata</taxon>
        <taxon>Apicomplexa</taxon>
        <taxon>Conoidasida</taxon>
        <taxon>Coccidia</taxon>
        <taxon>Eucoccidiorida</taxon>
        <taxon>Eimeriorina</taxon>
        <taxon>Eimeriidae</taxon>
        <taxon>Eimeria</taxon>
    </lineage>
</organism>
<accession>U6ME83</accession>
<feature type="compositionally biased region" description="Basic residues" evidence="1">
    <location>
        <begin position="437"/>
        <end position="453"/>
    </location>
</feature>
<sequence>MQIVAAAGEGALPTQVHLLRFGDSALEVFPEDAVHPVTSKSLRHRWNGGVGGVGPRVAAIAAVVAVAAAYLVLHCVLYLANSNKSRGALRFLAGAEARGGIHTGESCNVLEEEPPPASATSVATKLAESEGLDEEELLRQARKYVIDLTQFVEESENVILQLDTPLRSRCIAAFLCVAVVELSALYSLLEEPKREDMLQQTVKIRSRIQDVRDTLNTSEISSSRQRHHACLDKLLSRLNEVPPPSADLTQSQQLVKMKHLLQLQKLELDQLCTGLAWLKESLESSKSATNVSKAAATGGKGAAPNAKGVEAVAAPRGVSTDYILDSIVTSIEVTVHRRRGHVFLDQLLGGWLRKTHETISHYGIMSPGAIDGILRRPHKSHCEHMRTMETTPLASGEKPWENDLVQRTIAARKTPDKPVSQTPSKVCKGLRSEGRRNASRAPRKLAPRHHKPKATAGAAMSAPTSSSSTTSATAAITTSTAAAAPQQPGSPREGSQAVADPCGSSPTLSSPTMPVPDDAVVAVTTAVSERKDQPLSVSNRLETESPSAVSNELSPGWPPTPASLPQHPAASLPSGTAVSFSASGREPAAASTSTTPAATDVGISSGSSLSPETSPRPLASSFGAPAPTAAFSSQDFTLPTQGPAAPALLSHSHPRPSWAAVAARGVSPASSAFHPLPAAPVLPEAGFDRAPGASRPRRSADKYVGPFGSPEPCATSSYAPLSASPTAAWQFQMKGLGGNTLQETDMPITGRTAAEAGLEALSQLFTGPPNRLPKWSNAP</sequence>
<protein>
    <submittedName>
        <fullName evidence="3">Uncharacterized protein</fullName>
    </submittedName>
</protein>
<evidence type="ECO:0000256" key="1">
    <source>
        <dbReference type="SAM" id="MobiDB-lite"/>
    </source>
</evidence>
<feature type="region of interest" description="Disordered" evidence="1">
    <location>
        <begin position="528"/>
        <end position="652"/>
    </location>
</feature>
<evidence type="ECO:0000313" key="4">
    <source>
        <dbReference type="Proteomes" id="UP000030763"/>
    </source>
</evidence>
<proteinExistence type="predicted"/>
<gene>
    <name evidence="3" type="ORF">EMWEY_00034650</name>
</gene>
<keyword evidence="2" id="KW-0472">Membrane</keyword>
<keyword evidence="4" id="KW-1185">Reference proteome</keyword>
<keyword evidence="2" id="KW-0812">Transmembrane</keyword>
<keyword evidence="2" id="KW-1133">Transmembrane helix</keyword>
<feature type="compositionally biased region" description="Polar residues" evidence="1">
    <location>
        <begin position="535"/>
        <end position="553"/>
    </location>
</feature>
<feature type="transmembrane region" description="Helical" evidence="2">
    <location>
        <begin position="57"/>
        <end position="80"/>
    </location>
</feature>
<dbReference type="VEuPathDB" id="ToxoDB:EMWEY_00034650"/>
<feature type="transmembrane region" description="Helical" evidence="2">
    <location>
        <begin position="170"/>
        <end position="189"/>
    </location>
</feature>
<feature type="compositionally biased region" description="Low complexity" evidence="1">
    <location>
        <begin position="587"/>
        <end position="613"/>
    </location>
</feature>
<feature type="region of interest" description="Disordered" evidence="1">
    <location>
        <begin position="410"/>
        <end position="516"/>
    </location>
</feature>
<feature type="compositionally biased region" description="Polar residues" evidence="1">
    <location>
        <begin position="573"/>
        <end position="582"/>
    </location>
</feature>
<dbReference type="Proteomes" id="UP000030763">
    <property type="component" value="Unassembled WGS sequence"/>
</dbReference>
<reference evidence="3" key="2">
    <citation type="submission" date="2013-10" db="EMBL/GenBank/DDBJ databases">
        <authorList>
            <person name="Aslett M."/>
        </authorList>
    </citation>
    <scope>NUCLEOTIDE SEQUENCE [LARGE SCALE GENOMIC DNA]</scope>
    <source>
        <strain evidence="3">Weybridge</strain>
    </source>
</reference>
<reference evidence="3" key="1">
    <citation type="submission" date="2013-10" db="EMBL/GenBank/DDBJ databases">
        <title>Genomic analysis of the causative agents of coccidiosis in chickens.</title>
        <authorList>
            <person name="Reid A.J."/>
            <person name="Blake D."/>
            <person name="Billington K."/>
            <person name="Browne H."/>
            <person name="Dunn M."/>
            <person name="Hung S."/>
            <person name="Kawahara F."/>
            <person name="Miranda-Saavedra D."/>
            <person name="Mourier T."/>
            <person name="Nagra H."/>
            <person name="Otto T.D."/>
            <person name="Rawlings N."/>
            <person name="Sanchez A."/>
            <person name="Sanders M."/>
            <person name="Subramaniam C."/>
            <person name="Tay Y."/>
            <person name="Dear P."/>
            <person name="Doerig C."/>
            <person name="Gruber A."/>
            <person name="Parkinson J."/>
            <person name="Shirley M."/>
            <person name="Wan K.L."/>
            <person name="Berriman M."/>
            <person name="Tomley F."/>
            <person name="Pain A."/>
        </authorList>
    </citation>
    <scope>NUCLEOTIDE SEQUENCE [LARGE SCALE GENOMIC DNA]</scope>
    <source>
        <strain evidence="3">Weybridge</strain>
    </source>
</reference>